<dbReference type="Gene3D" id="3.40.50.1000">
    <property type="entry name" value="HAD superfamily/HAD-like"/>
    <property type="match status" value="1"/>
</dbReference>
<dbReference type="SUPFAM" id="SSF81665">
    <property type="entry name" value="Calcium ATPase, transmembrane domain M"/>
    <property type="match status" value="1"/>
</dbReference>
<dbReference type="InterPro" id="IPR023214">
    <property type="entry name" value="HAD_sf"/>
</dbReference>
<gene>
    <name evidence="10" type="ORF">OVN521_LOCUS9862</name>
</gene>
<keyword evidence="7 8" id="KW-0472">Membrane</keyword>
<protein>
    <recommendedName>
        <fullName evidence="9">P-type ATPase N-terminal domain-containing protein</fullName>
    </recommendedName>
</protein>
<dbReference type="InterPro" id="IPR018303">
    <property type="entry name" value="ATPase_P-typ_P_site"/>
</dbReference>
<dbReference type="PROSITE" id="PS00154">
    <property type="entry name" value="ATPASE_E1_E2"/>
    <property type="match status" value="1"/>
</dbReference>
<dbReference type="InterPro" id="IPR032631">
    <property type="entry name" value="P-type_ATPase_N"/>
</dbReference>
<dbReference type="GO" id="GO:0045332">
    <property type="term" value="P:phospholipid translocation"/>
    <property type="evidence" value="ECO:0007669"/>
    <property type="project" value="TreeGrafter"/>
</dbReference>
<dbReference type="AlphaFoldDB" id="A0A819HUB0"/>
<keyword evidence="5" id="KW-1278">Translocase</keyword>
<evidence type="ECO:0000256" key="5">
    <source>
        <dbReference type="ARBA" id="ARBA00022967"/>
    </source>
</evidence>
<dbReference type="GO" id="GO:0005886">
    <property type="term" value="C:plasma membrane"/>
    <property type="evidence" value="ECO:0007669"/>
    <property type="project" value="TreeGrafter"/>
</dbReference>
<keyword evidence="3" id="KW-0547">Nucleotide-binding</keyword>
<feature type="domain" description="P-type ATPase N-terminal" evidence="9">
    <location>
        <begin position="19"/>
        <end position="85"/>
    </location>
</feature>
<reference evidence="10" key="1">
    <citation type="submission" date="2021-02" db="EMBL/GenBank/DDBJ databases">
        <authorList>
            <person name="Nowell W R."/>
        </authorList>
    </citation>
    <scope>NUCLEOTIDE SEQUENCE</scope>
</reference>
<dbReference type="PANTHER" id="PTHR24092:SF190">
    <property type="entry name" value="PHOSPHOLIPID-TRANSPORTING ATPASE"/>
    <property type="match status" value="1"/>
</dbReference>
<evidence type="ECO:0000313" key="10">
    <source>
        <dbReference type="EMBL" id="CAF3907737.1"/>
    </source>
</evidence>
<dbReference type="SUPFAM" id="SSF81653">
    <property type="entry name" value="Calcium ATPase, transduction domain A"/>
    <property type="match status" value="1"/>
</dbReference>
<dbReference type="Gene3D" id="2.70.150.10">
    <property type="entry name" value="Calcium-transporting ATPase, cytoplasmic transduction domain A"/>
    <property type="match status" value="1"/>
</dbReference>
<evidence type="ECO:0000256" key="1">
    <source>
        <dbReference type="ARBA" id="ARBA00004141"/>
    </source>
</evidence>
<dbReference type="InterPro" id="IPR023299">
    <property type="entry name" value="ATPase_P-typ_cyto_dom_N"/>
</dbReference>
<name>A0A819HUB0_9BILA</name>
<dbReference type="InterPro" id="IPR008250">
    <property type="entry name" value="ATPase_P-typ_transduc_dom_A_sf"/>
</dbReference>
<accession>A0A819HUB0</accession>
<dbReference type="SUPFAM" id="SSF56784">
    <property type="entry name" value="HAD-like"/>
    <property type="match status" value="1"/>
</dbReference>
<dbReference type="Gene3D" id="3.40.1110.10">
    <property type="entry name" value="Calcium-transporting ATPase, cytoplasmic domain N"/>
    <property type="match status" value="1"/>
</dbReference>
<dbReference type="GO" id="GO:0016887">
    <property type="term" value="F:ATP hydrolysis activity"/>
    <property type="evidence" value="ECO:0007669"/>
    <property type="project" value="InterPro"/>
</dbReference>
<evidence type="ECO:0000256" key="7">
    <source>
        <dbReference type="ARBA" id="ARBA00023136"/>
    </source>
</evidence>
<organism evidence="10 11">
    <name type="scientific">Rotaria magnacalcarata</name>
    <dbReference type="NCBI Taxonomy" id="392030"/>
    <lineage>
        <taxon>Eukaryota</taxon>
        <taxon>Metazoa</taxon>
        <taxon>Spiralia</taxon>
        <taxon>Gnathifera</taxon>
        <taxon>Rotifera</taxon>
        <taxon>Eurotatoria</taxon>
        <taxon>Bdelloidea</taxon>
        <taxon>Philodinida</taxon>
        <taxon>Philodinidae</taxon>
        <taxon>Rotaria</taxon>
    </lineage>
</organism>
<dbReference type="GO" id="GO:0140326">
    <property type="term" value="F:ATPase-coupled intramembrane lipid transporter activity"/>
    <property type="evidence" value="ECO:0007669"/>
    <property type="project" value="TreeGrafter"/>
</dbReference>
<evidence type="ECO:0000256" key="3">
    <source>
        <dbReference type="ARBA" id="ARBA00022741"/>
    </source>
</evidence>
<dbReference type="Proteomes" id="UP000663866">
    <property type="component" value="Unassembled WGS sequence"/>
</dbReference>
<comment type="subcellular location">
    <subcellularLocation>
        <location evidence="1">Membrane</location>
        <topology evidence="1">Multi-pass membrane protein</topology>
    </subcellularLocation>
</comment>
<feature type="transmembrane region" description="Helical" evidence="8">
    <location>
        <begin position="79"/>
        <end position="97"/>
    </location>
</feature>
<feature type="non-terminal residue" evidence="10">
    <location>
        <position position="1"/>
    </location>
</feature>
<dbReference type="InterPro" id="IPR036412">
    <property type="entry name" value="HAD-like_sf"/>
</dbReference>
<keyword evidence="6 8" id="KW-1133">Transmembrane helix</keyword>
<dbReference type="GO" id="GO:0005524">
    <property type="term" value="F:ATP binding"/>
    <property type="evidence" value="ECO:0007669"/>
    <property type="project" value="UniProtKB-KW"/>
</dbReference>
<dbReference type="GO" id="GO:0007030">
    <property type="term" value="P:Golgi organization"/>
    <property type="evidence" value="ECO:0007669"/>
    <property type="project" value="TreeGrafter"/>
</dbReference>
<evidence type="ECO:0000256" key="2">
    <source>
        <dbReference type="ARBA" id="ARBA00022692"/>
    </source>
</evidence>
<keyword evidence="11" id="KW-1185">Reference proteome</keyword>
<proteinExistence type="predicted"/>
<dbReference type="Pfam" id="PF16209">
    <property type="entry name" value="PhoLip_ATPase_N"/>
    <property type="match status" value="1"/>
</dbReference>
<evidence type="ECO:0000259" key="9">
    <source>
        <dbReference type="Pfam" id="PF16209"/>
    </source>
</evidence>
<evidence type="ECO:0000313" key="11">
    <source>
        <dbReference type="Proteomes" id="UP000663866"/>
    </source>
</evidence>
<evidence type="ECO:0000256" key="6">
    <source>
        <dbReference type="ARBA" id="ARBA00022989"/>
    </source>
</evidence>
<dbReference type="PANTHER" id="PTHR24092">
    <property type="entry name" value="PROBABLE PHOSPHOLIPID-TRANSPORTING ATPASE"/>
    <property type="match status" value="1"/>
</dbReference>
<feature type="transmembrane region" description="Helical" evidence="8">
    <location>
        <begin position="283"/>
        <end position="307"/>
    </location>
</feature>
<dbReference type="InterPro" id="IPR001757">
    <property type="entry name" value="P_typ_ATPase"/>
</dbReference>
<dbReference type="GO" id="GO:0005802">
    <property type="term" value="C:trans-Golgi network"/>
    <property type="evidence" value="ECO:0007669"/>
    <property type="project" value="TreeGrafter"/>
</dbReference>
<dbReference type="FunFam" id="3.40.50.1000:FF:000001">
    <property type="entry name" value="Phospholipid-transporting ATPase IC"/>
    <property type="match status" value="1"/>
</dbReference>
<dbReference type="EMBL" id="CAJOBG010001224">
    <property type="protein sequence ID" value="CAF3907737.1"/>
    <property type="molecule type" value="Genomic_DNA"/>
</dbReference>
<evidence type="ECO:0000256" key="4">
    <source>
        <dbReference type="ARBA" id="ARBA00022840"/>
    </source>
</evidence>
<feature type="transmembrane region" description="Helical" evidence="8">
    <location>
        <begin position="228"/>
        <end position="254"/>
    </location>
</feature>
<comment type="caution">
    <text evidence="10">The sequence shown here is derived from an EMBL/GenBank/DDBJ whole genome shotgun (WGS) entry which is preliminary data.</text>
</comment>
<keyword evidence="2 8" id="KW-0812">Transmembrane</keyword>
<evidence type="ECO:0000256" key="8">
    <source>
        <dbReference type="SAM" id="Phobius"/>
    </source>
</evidence>
<keyword evidence="4" id="KW-0067">ATP-binding</keyword>
<dbReference type="NCBIfam" id="TIGR01494">
    <property type="entry name" value="ATPase_P-type"/>
    <property type="match status" value="1"/>
</dbReference>
<dbReference type="InterPro" id="IPR023298">
    <property type="entry name" value="ATPase_P-typ_TM_dom_sf"/>
</dbReference>
<sequence length="441" mass="50774">MNKIPFLRKKKVEEKSRKIRANNQDANAAKEFAGNQISTSKYNLLTFLPKNLFEQFRRLANAYFLFLLCLQLIPQISSLAPVTTILPLVFVLSLTAIKDASDDIARHRSDSQVNNRETKTVVGGELVTKKWKDIQVGDMVRLENNEFVTADIVLISTSLDNGLCFIETAELDGETNLKVRQALEETCGLVDHIDELSRFDVVCYAGPDTKLMKNSGKAKFKRTKIDHLLNRIILGIFLFLLIMCAIMTICSGFWESFVGFDFRIYLPWETYVSDDQQIGALEISLLVFLSYIIILNTVVPISLYVSVEFIRLLQSKWIDWDMKMYYEPNNVPAQARTTTLNEELGQIEYIFSDKTGTLTQNIMTFNKCSVRGKLYGYVMDEAGNEIQDLEKLRPIEFEEKDDDFEWYDQKLMEAIKRNDPDVYEFFTLLSICHTVMTEVKD</sequence>